<evidence type="ECO:0000256" key="2">
    <source>
        <dbReference type="ARBA" id="ARBA00022801"/>
    </source>
</evidence>
<proteinExistence type="inferred from homology"/>
<organism evidence="3 4">
    <name type="scientific">Halobacillus litoralis</name>
    <dbReference type="NCBI Taxonomy" id="45668"/>
    <lineage>
        <taxon>Bacteria</taxon>
        <taxon>Bacillati</taxon>
        <taxon>Bacillota</taxon>
        <taxon>Bacilli</taxon>
        <taxon>Bacillales</taxon>
        <taxon>Bacillaceae</taxon>
        <taxon>Halobacillus</taxon>
    </lineage>
</organism>
<dbReference type="Gene3D" id="3.40.50.1000">
    <property type="entry name" value="HAD superfamily/HAD-like"/>
    <property type="match status" value="1"/>
</dbReference>
<dbReference type="InterPro" id="IPR036412">
    <property type="entry name" value="HAD-like_sf"/>
</dbReference>
<keyword evidence="2" id="KW-0378">Hydrolase</keyword>
<dbReference type="CDD" id="cd02588">
    <property type="entry name" value="HAD_L2-DEX"/>
    <property type="match status" value="1"/>
</dbReference>
<dbReference type="InterPro" id="IPR006328">
    <property type="entry name" value="2-HAD"/>
</dbReference>
<sequence length="257" mass="30294">MGKLTTTQKLLPAVYFYLHLNFPCLSFFVKGNVFHIERSLLFMTYKAYVFDAYGTVFDVHSVMKRIHQFFPDQGPFISQQWRDRQIHYFLVRQLMDEYKPFTDITRWALLDALAYSEVSVKPEVVEELMNEYERLLPYDEVSSLSEYHPDKKFTIFSNGTRSMLEPLLENNELSAMFSLLSADDVQVYKPHAEAYRYAHEKLGYEKEEILFFSSNPWDIAGAASYGFHTAWVNRKQQKWPELGIEPTHIIQNLKEIP</sequence>
<comment type="similarity">
    <text evidence="1">Belongs to the HAD-like hydrolase superfamily. S-2-haloalkanoic acid dehalogenase family.</text>
</comment>
<dbReference type="Pfam" id="PF00702">
    <property type="entry name" value="Hydrolase"/>
    <property type="match status" value="1"/>
</dbReference>
<dbReference type="Proteomes" id="UP000287756">
    <property type="component" value="Chromosome"/>
</dbReference>
<dbReference type="SUPFAM" id="SSF56784">
    <property type="entry name" value="HAD-like"/>
    <property type="match status" value="1"/>
</dbReference>
<gene>
    <name evidence="3" type="ORF">HLI_16690</name>
</gene>
<dbReference type="InterPro" id="IPR023214">
    <property type="entry name" value="HAD_sf"/>
</dbReference>
<dbReference type="PANTHER" id="PTHR43316">
    <property type="entry name" value="HYDROLASE, HALOACID DELAHOGENASE-RELATED"/>
    <property type="match status" value="1"/>
</dbReference>
<dbReference type="PANTHER" id="PTHR43316:SF3">
    <property type="entry name" value="HALOACID DEHALOGENASE, TYPE II (AFU_ORTHOLOGUE AFUA_2G07750)-RELATED"/>
    <property type="match status" value="1"/>
</dbReference>
<evidence type="ECO:0000313" key="3">
    <source>
        <dbReference type="EMBL" id="QAS53723.1"/>
    </source>
</evidence>
<dbReference type="InterPro" id="IPR051540">
    <property type="entry name" value="S-2-haloacid_dehalogenase"/>
</dbReference>
<dbReference type="SFLD" id="SFLDS00003">
    <property type="entry name" value="Haloacid_Dehalogenase"/>
    <property type="match status" value="1"/>
</dbReference>
<dbReference type="AlphaFoldDB" id="A0A410MG99"/>
<accession>A0A410MG99</accession>
<dbReference type="NCBIfam" id="TIGR01493">
    <property type="entry name" value="HAD-SF-IA-v2"/>
    <property type="match status" value="1"/>
</dbReference>
<dbReference type="Gene3D" id="1.10.150.240">
    <property type="entry name" value="Putative phosphatase, domain 2"/>
    <property type="match status" value="1"/>
</dbReference>
<dbReference type="InterPro" id="IPR023198">
    <property type="entry name" value="PGP-like_dom2"/>
</dbReference>
<reference evidence="3 4" key="1">
    <citation type="submission" date="2018-01" db="EMBL/GenBank/DDBJ databases">
        <title>The whole genome sequencing and assembly of Halobacillus litoralis ERB031 strain.</title>
        <authorList>
            <person name="Lee S.-J."/>
            <person name="Park M.-K."/>
            <person name="Kim J.-Y."/>
            <person name="Lee Y.-J."/>
            <person name="Yi H."/>
            <person name="Bahn Y.-S."/>
            <person name="Kim J.F."/>
            <person name="Lee D.-W."/>
        </authorList>
    </citation>
    <scope>NUCLEOTIDE SEQUENCE [LARGE SCALE GENOMIC DNA]</scope>
    <source>
        <strain evidence="3 4">ERB 031</strain>
    </source>
</reference>
<dbReference type="InterPro" id="IPR006439">
    <property type="entry name" value="HAD-SF_hydro_IA"/>
</dbReference>
<name>A0A410MG99_9BACI</name>
<dbReference type="GO" id="GO:0019120">
    <property type="term" value="F:hydrolase activity, acting on acid halide bonds, in C-halide compounds"/>
    <property type="evidence" value="ECO:0007669"/>
    <property type="project" value="InterPro"/>
</dbReference>
<dbReference type="KEGG" id="hli:HLI_16690"/>
<evidence type="ECO:0000256" key="1">
    <source>
        <dbReference type="ARBA" id="ARBA00008106"/>
    </source>
</evidence>
<dbReference type="PRINTS" id="PR00413">
    <property type="entry name" value="HADHALOGNASE"/>
</dbReference>
<dbReference type="EMBL" id="CP026118">
    <property type="protein sequence ID" value="QAS53723.1"/>
    <property type="molecule type" value="Genomic_DNA"/>
</dbReference>
<protein>
    <submittedName>
        <fullName evidence="3">Haloacid dehalogenase type II</fullName>
    </submittedName>
</protein>
<dbReference type="NCBIfam" id="TIGR01509">
    <property type="entry name" value="HAD-SF-IA-v3"/>
    <property type="match status" value="1"/>
</dbReference>
<dbReference type="NCBIfam" id="TIGR01428">
    <property type="entry name" value="HAD_type_II"/>
    <property type="match status" value="1"/>
</dbReference>
<dbReference type="OrthoDB" id="264363at2"/>
<dbReference type="SFLD" id="SFLDG01129">
    <property type="entry name" value="C1.5:_HAD__Beta-PGM__Phosphata"/>
    <property type="match status" value="1"/>
</dbReference>
<evidence type="ECO:0000313" key="4">
    <source>
        <dbReference type="Proteomes" id="UP000287756"/>
    </source>
</evidence>